<dbReference type="SUPFAM" id="SSF54495">
    <property type="entry name" value="UBC-like"/>
    <property type="match status" value="1"/>
</dbReference>
<dbReference type="InterPro" id="IPR011009">
    <property type="entry name" value="Kinase-like_dom_sf"/>
</dbReference>
<dbReference type="InterPro" id="IPR045864">
    <property type="entry name" value="aa-tRNA-synth_II/BPL/LPL"/>
</dbReference>
<dbReference type="SUPFAM" id="SSF55681">
    <property type="entry name" value="Class II aaRS and biotin synthetases"/>
    <property type="match status" value="1"/>
</dbReference>
<dbReference type="SMART" id="SM00591">
    <property type="entry name" value="RWD"/>
    <property type="match status" value="1"/>
</dbReference>
<feature type="active site" description="Proton acceptor" evidence="10">
    <location>
        <position position="780"/>
    </location>
</feature>
<dbReference type="InterPro" id="IPR016135">
    <property type="entry name" value="UBQ-conjugating_enzyme/RWD"/>
</dbReference>
<evidence type="ECO:0000256" key="2">
    <source>
        <dbReference type="ARBA" id="ARBA00022527"/>
    </source>
</evidence>
<feature type="domain" description="Protein kinase" evidence="14">
    <location>
        <begin position="235"/>
        <end position="496"/>
    </location>
</feature>
<dbReference type="PROSITE" id="PS50096">
    <property type="entry name" value="IQ"/>
    <property type="match status" value="1"/>
</dbReference>
<dbReference type="PIRSF" id="PIRSF000660">
    <property type="entry name" value="Ser/Thr_PK_GCN2"/>
    <property type="match status" value="1"/>
</dbReference>
<dbReference type="InterPro" id="IPR000719">
    <property type="entry name" value="Prot_kinase_dom"/>
</dbReference>
<keyword evidence="6 11" id="KW-0067">ATP-binding</keyword>
<dbReference type="SUPFAM" id="SSF56112">
    <property type="entry name" value="Protein kinase-like (PK-like)"/>
    <property type="match status" value="2"/>
</dbReference>
<reference evidence="16 17" key="1">
    <citation type="journal article" date="2018" name="Gigascience">
        <title>Genomes of trombidid mites reveal novel predicted allergens and laterally-transferred genes associated with secondary metabolism.</title>
        <authorList>
            <person name="Dong X."/>
            <person name="Chaisiri K."/>
            <person name="Xia D."/>
            <person name="Armstrong S.D."/>
            <person name="Fang Y."/>
            <person name="Donnelly M.J."/>
            <person name="Kadowaki T."/>
            <person name="McGarry J.W."/>
            <person name="Darby A.C."/>
            <person name="Makepeace B.L."/>
        </authorList>
    </citation>
    <scope>NUCLEOTIDE SEQUENCE [LARGE SCALE GENOMIC DNA]</scope>
    <source>
        <strain evidence="16">UoL-WK</strain>
    </source>
</reference>
<dbReference type="Gene3D" id="3.10.110.10">
    <property type="entry name" value="Ubiquitin Conjugating Enzyme"/>
    <property type="match status" value="1"/>
</dbReference>
<feature type="coiled-coil region" evidence="13">
    <location>
        <begin position="1247"/>
        <end position="1277"/>
    </location>
</feature>
<dbReference type="GO" id="GO:0009893">
    <property type="term" value="P:positive regulation of metabolic process"/>
    <property type="evidence" value="ECO:0007669"/>
    <property type="project" value="UniProtKB-ARBA"/>
</dbReference>
<dbReference type="GO" id="GO:0005634">
    <property type="term" value="C:nucleus"/>
    <property type="evidence" value="ECO:0007669"/>
    <property type="project" value="TreeGrafter"/>
</dbReference>
<keyword evidence="2" id="KW-0723">Serine/threonine-protein kinase</keyword>
<evidence type="ECO:0000256" key="4">
    <source>
        <dbReference type="ARBA" id="ARBA00022741"/>
    </source>
</evidence>
<keyword evidence="17" id="KW-1185">Reference proteome</keyword>
<dbReference type="InterPro" id="IPR006575">
    <property type="entry name" value="RWD_dom"/>
</dbReference>
<dbReference type="GO" id="GO:0000077">
    <property type="term" value="P:DNA damage checkpoint signaling"/>
    <property type="evidence" value="ECO:0007669"/>
    <property type="project" value="InterPro"/>
</dbReference>
<evidence type="ECO:0000256" key="7">
    <source>
        <dbReference type="ARBA" id="ARBA00037982"/>
    </source>
</evidence>
<evidence type="ECO:0000259" key="15">
    <source>
        <dbReference type="PROSITE" id="PS50908"/>
    </source>
</evidence>
<dbReference type="PROSITE" id="PS50908">
    <property type="entry name" value="RWD"/>
    <property type="match status" value="1"/>
</dbReference>
<dbReference type="InterPro" id="IPR017441">
    <property type="entry name" value="Protein_kinase_ATP_BS"/>
</dbReference>
<dbReference type="OrthoDB" id="6430822at2759"/>
<evidence type="ECO:0000256" key="3">
    <source>
        <dbReference type="ARBA" id="ARBA00022679"/>
    </source>
</evidence>
<evidence type="ECO:0000256" key="6">
    <source>
        <dbReference type="ARBA" id="ARBA00022840"/>
    </source>
</evidence>
<proteinExistence type="inferred from homology"/>
<evidence type="ECO:0000256" key="10">
    <source>
        <dbReference type="PIRSR" id="PIRSR000660-1"/>
    </source>
</evidence>
<dbReference type="GO" id="GO:0005524">
    <property type="term" value="F:ATP binding"/>
    <property type="evidence" value="ECO:0007669"/>
    <property type="project" value="UniProtKB-UniRule"/>
</dbReference>
<dbReference type="InterPro" id="IPR016255">
    <property type="entry name" value="Gcn2"/>
</dbReference>
<dbReference type="Pfam" id="PF05773">
    <property type="entry name" value="RWD"/>
    <property type="match status" value="1"/>
</dbReference>
<dbReference type="Gene3D" id="3.30.200.20">
    <property type="entry name" value="Phosphorylase Kinase, domain 1"/>
    <property type="match status" value="1"/>
</dbReference>
<keyword evidence="16" id="KW-0396">Initiation factor</keyword>
<accession>A0A443QWJ3</accession>
<evidence type="ECO:0000256" key="13">
    <source>
        <dbReference type="SAM" id="Coils"/>
    </source>
</evidence>
<evidence type="ECO:0000313" key="17">
    <source>
        <dbReference type="Proteomes" id="UP000285301"/>
    </source>
</evidence>
<feature type="binding site" evidence="11 12">
    <location>
        <position position="575"/>
    </location>
    <ligand>
        <name>ATP</name>
        <dbReference type="ChEBI" id="CHEBI:30616"/>
    </ligand>
</feature>
<dbReference type="InterPro" id="IPR050339">
    <property type="entry name" value="CC_SR_Kinase"/>
</dbReference>
<comment type="catalytic activity">
    <reaction evidence="8">
        <text>L-threonyl-[protein] + ATP = O-phospho-L-threonyl-[protein] + ADP + H(+)</text>
        <dbReference type="Rhea" id="RHEA:46608"/>
        <dbReference type="Rhea" id="RHEA-COMP:11060"/>
        <dbReference type="Rhea" id="RHEA-COMP:11605"/>
        <dbReference type="ChEBI" id="CHEBI:15378"/>
        <dbReference type="ChEBI" id="CHEBI:30013"/>
        <dbReference type="ChEBI" id="CHEBI:30616"/>
        <dbReference type="ChEBI" id="CHEBI:61977"/>
        <dbReference type="ChEBI" id="CHEBI:456216"/>
        <dbReference type="EC" id="2.7.11.1"/>
    </reaction>
</comment>
<comment type="similarity">
    <text evidence="7">Belongs to the protein kinase superfamily. Ser/Thr protein kinase family. GCN2 subfamily.</text>
</comment>
<dbReference type="InterPro" id="IPR041715">
    <property type="entry name" value="HisRS-like_core"/>
</dbReference>
<keyword evidence="16" id="KW-0648">Protein biosynthesis</keyword>
<organism evidence="16 17">
    <name type="scientific">Dinothrombium tinctorium</name>
    <dbReference type="NCBI Taxonomy" id="1965070"/>
    <lineage>
        <taxon>Eukaryota</taxon>
        <taxon>Metazoa</taxon>
        <taxon>Ecdysozoa</taxon>
        <taxon>Arthropoda</taxon>
        <taxon>Chelicerata</taxon>
        <taxon>Arachnida</taxon>
        <taxon>Acari</taxon>
        <taxon>Acariformes</taxon>
        <taxon>Trombidiformes</taxon>
        <taxon>Prostigmata</taxon>
        <taxon>Anystina</taxon>
        <taxon>Parasitengona</taxon>
        <taxon>Trombidioidea</taxon>
        <taxon>Trombidiidae</taxon>
        <taxon>Dinothrombium</taxon>
    </lineage>
</organism>
<dbReference type="FunFam" id="3.10.110.10:FF:000050">
    <property type="entry name" value="eIF-2-alpha kinase GCN2"/>
    <property type="match status" value="1"/>
</dbReference>
<dbReference type="PROSITE" id="PS00107">
    <property type="entry name" value="PROTEIN_KINASE_ATP"/>
    <property type="match status" value="1"/>
</dbReference>
<dbReference type="PANTHER" id="PTHR11042:SF136">
    <property type="entry name" value="EIF-2-ALPHA KINASE GCN2"/>
    <property type="match status" value="1"/>
</dbReference>
<dbReference type="GO" id="GO:0003743">
    <property type="term" value="F:translation initiation factor activity"/>
    <property type="evidence" value="ECO:0007669"/>
    <property type="project" value="UniProtKB-KW"/>
</dbReference>
<dbReference type="CDD" id="cd23823">
    <property type="entry name" value="RWD_GCN2"/>
    <property type="match status" value="1"/>
</dbReference>
<evidence type="ECO:0000256" key="9">
    <source>
        <dbReference type="ARBA" id="ARBA00048679"/>
    </source>
</evidence>
<evidence type="ECO:0000256" key="11">
    <source>
        <dbReference type="PIRSR" id="PIRSR000660-2"/>
    </source>
</evidence>
<dbReference type="GO" id="GO:0005829">
    <property type="term" value="C:cytosol"/>
    <property type="evidence" value="ECO:0007669"/>
    <property type="project" value="TreeGrafter"/>
</dbReference>
<dbReference type="PROSITE" id="PS00108">
    <property type="entry name" value="PROTEIN_KINASE_ST"/>
    <property type="match status" value="2"/>
</dbReference>
<sequence length="1659" mass="191553">MDEMSENRKRQEDELNALKAIFGDDIKERRSPVNHERDWLPVEVLINVRPQSSKAHVFLDLFINCGEFYPLKAPQEIKLLNPKGIARTAVESLERSLIQFARKYEGEEIIYQLIAEVTDFLNENNKPPSKSFYDQMVYNQIQQRQREAIEKEKMLEIVRQKEEFQRRLVQEEVQKKQLVLQQEHRSRKESLGSSDPALRFIENTNDFTLKCDIHHHSVSLQFDIYSDEGYEEKTFFRGKCIHHSKYDNSTDFLAFDTNSGHLFTISEWVVKWRNVKKEDIESQLLFKEEARKYQKNFLPIEKLCRNSLLKLKHPNLALPLSLSYSIEFDCVALRILHDFVFGLRLSYLPFLMKGSQLEVYTIKKHGRELLAALDYLHSHSIEHGDLKDSNVFIDNITGRIKIAGFELEKRLSDFRRLTIGLPIQIEQSDTYRFALILMWLACGWRYEFQSLISTECSEVKKWLKSSNTQPLLFSLIEKCLNNSKIRTETLLDHEFFTAAENPDTAKLITCPKLGDPEESFRGEERCVKAFLSSLMSTQSNSRLGEYEILSILGSGGFGEVYKVKHILDQQFYALKKIPLNPSNKLFNRKIFFEVKYLSRLNHENVVRYYGAWIECEEMNETDSSSSKDMTITEKRQENEKMKHFDKFTVPVINENEVAESSDDEDMSEGNIFGTSFLVSLKSRTKSLDDYVVFEGSQDHGACSESTVSEVSSKSCIHQTQPVKITRKVMYIQMELCEKNTLRNAIDSNNLYQDETRKRRLFREIVEGLVHIHEHEIIHRDLKPGNIFLDSRDHVKIGDFGLATTEILIGKNDDMSGLESLSATDSQKHKLTGVVGTPLYIAPELSLHSSGIKTSKIMYTQKVDIYSLGIILFEMCYPPPNTQMERNVILMNLRKPQILFPQNAKDHLSDEEIGLLQWLLRHDPQQRPSSSDLLKSSYVPPLEIEEKEQQNAIRHVVANPQSKSHKYLLNLLFQRDSNIVDDYVYDFSEENAVLNGKKQRPYNNLYIRGHTFQYVRSTIESILHKYSFVSFSTPTFMPNLSSKQYGTGDLFEVMDSNGAILCAPYDLRLPFARYVARNKINYLRRYDIQKVFRQRKMSYHPREFWECAFDIVTSQQQASPIVPEAEIFSLLSDIISEFPSLKSKGFTLRINHINLVKALLSYFDVPEEKHKLAFKIMSEAMSTGVKLSNSGKDNVDGTTSLSSSDYIYTKFQKENLTEGSKLQNLINVLELEKDSVSELQNYIRSYLKKKQTSHLKALEKAKEALSELKQVVDLAQSAPNFAFKIKISPNLILSRSNYRLYSGIIFQLDHELSNRKKQTTVLAIGGRYDDLIEHFKFDLNAFDEGEIHQRKVTAAGASIEIDKIVRFVINDDFISSQGTLSAIDVVIWCSETRIFQSVCREIYYICRSLRALGIKALILTEDAFRTIEDLHYFCFENLVKYCIIVKENLDNSKAIHCKIIACEKERFVEKTSKVMSSDDILDYIKSLFNSSKSENIGNLIANEVGINRSDFNKSLSWQSSSDSFSSNTASVFASTNIHFFPINKDKEKLPLIARKRYIVQINSILSSVFNGMSPLEVIALELPYRMVKAIAGEIDFDEDDYGNPSIYAFEQSVKSICDKHQRYRAYIVQVTDKISSLKFEKKCPVITLMSYTDMKFVVLS</sequence>
<keyword evidence="13" id="KW-0175">Coiled coil</keyword>
<keyword evidence="4 11" id="KW-0547">Nucleotide-binding</keyword>
<dbReference type="CDD" id="cd14046">
    <property type="entry name" value="STKc_EIF2AK4_GCN2_rpt2"/>
    <property type="match status" value="1"/>
</dbReference>
<keyword evidence="5 16" id="KW-0418">Kinase</keyword>
<comment type="catalytic activity">
    <reaction evidence="9">
        <text>L-seryl-[protein] + ATP = O-phospho-L-seryl-[protein] + ADP + H(+)</text>
        <dbReference type="Rhea" id="RHEA:17989"/>
        <dbReference type="Rhea" id="RHEA-COMP:9863"/>
        <dbReference type="Rhea" id="RHEA-COMP:11604"/>
        <dbReference type="ChEBI" id="CHEBI:15378"/>
        <dbReference type="ChEBI" id="CHEBI:29999"/>
        <dbReference type="ChEBI" id="CHEBI:30616"/>
        <dbReference type="ChEBI" id="CHEBI:83421"/>
        <dbReference type="ChEBI" id="CHEBI:456216"/>
        <dbReference type="EC" id="2.7.11.1"/>
    </reaction>
</comment>
<dbReference type="PROSITE" id="PS50011">
    <property type="entry name" value="PROTEIN_KINASE_DOM"/>
    <property type="match status" value="2"/>
</dbReference>
<evidence type="ECO:0000313" key="16">
    <source>
        <dbReference type="EMBL" id="RWS07402.1"/>
    </source>
</evidence>
<protein>
    <recommendedName>
        <fullName evidence="1">non-specific serine/threonine protein kinase</fullName>
        <ecNumber evidence="1">2.7.11.1</ecNumber>
    </recommendedName>
</protein>
<comment type="caution">
    <text evidence="16">The sequence shown here is derived from an EMBL/GenBank/DDBJ whole genome shotgun (WGS) entry which is preliminary data.</text>
</comment>
<dbReference type="Pfam" id="PF00069">
    <property type="entry name" value="Pkinase"/>
    <property type="match status" value="3"/>
</dbReference>
<name>A0A443QWJ3_9ACAR</name>
<dbReference type="SMART" id="SM00220">
    <property type="entry name" value="S_TKc"/>
    <property type="match status" value="1"/>
</dbReference>
<keyword evidence="3" id="KW-0808">Transferase</keyword>
<dbReference type="PANTHER" id="PTHR11042">
    <property type="entry name" value="EUKARYOTIC TRANSLATION INITIATION FACTOR 2-ALPHA KINASE EIF2-ALPHA KINASE -RELATED"/>
    <property type="match status" value="1"/>
</dbReference>
<evidence type="ECO:0000256" key="5">
    <source>
        <dbReference type="ARBA" id="ARBA00022777"/>
    </source>
</evidence>
<gene>
    <name evidence="16" type="ORF">B4U79_13204</name>
</gene>
<feature type="domain" description="Protein kinase" evidence="14">
    <location>
        <begin position="546"/>
        <end position="938"/>
    </location>
</feature>
<dbReference type="Gene3D" id="3.30.930.10">
    <property type="entry name" value="Bira Bifunctional Protein, Domain 2"/>
    <property type="match status" value="1"/>
</dbReference>
<feature type="binding site" evidence="11">
    <location>
        <begin position="552"/>
        <end position="560"/>
    </location>
    <ligand>
        <name>ATP</name>
        <dbReference type="ChEBI" id="CHEBI:30616"/>
    </ligand>
</feature>
<evidence type="ECO:0000256" key="1">
    <source>
        <dbReference type="ARBA" id="ARBA00012513"/>
    </source>
</evidence>
<dbReference type="EMBL" id="NCKU01003498">
    <property type="protein sequence ID" value="RWS07402.1"/>
    <property type="molecule type" value="Genomic_DNA"/>
</dbReference>
<evidence type="ECO:0000259" key="14">
    <source>
        <dbReference type="PROSITE" id="PS50011"/>
    </source>
</evidence>
<evidence type="ECO:0000256" key="8">
    <source>
        <dbReference type="ARBA" id="ARBA00047899"/>
    </source>
</evidence>
<dbReference type="Gene3D" id="1.10.510.10">
    <property type="entry name" value="Transferase(Phosphotransferase) domain 1"/>
    <property type="match status" value="2"/>
</dbReference>
<dbReference type="InterPro" id="IPR008271">
    <property type="entry name" value="Ser/Thr_kinase_AS"/>
</dbReference>
<dbReference type="Proteomes" id="UP000285301">
    <property type="component" value="Unassembled WGS sequence"/>
</dbReference>
<feature type="domain" description="RWD" evidence="15">
    <location>
        <begin position="13"/>
        <end position="124"/>
    </location>
</feature>
<evidence type="ECO:0000256" key="12">
    <source>
        <dbReference type="PROSITE-ProRule" id="PRU10141"/>
    </source>
</evidence>
<dbReference type="Pfam" id="PF13393">
    <property type="entry name" value="tRNA-synt_His"/>
    <property type="match status" value="1"/>
</dbReference>
<dbReference type="GO" id="GO:0004694">
    <property type="term" value="F:eukaryotic translation initiation factor 2alpha kinase activity"/>
    <property type="evidence" value="ECO:0007669"/>
    <property type="project" value="InterPro"/>
</dbReference>
<dbReference type="GO" id="GO:1990625">
    <property type="term" value="P:negative regulation of cytoplasmic translational initiation in response to stress"/>
    <property type="evidence" value="ECO:0007669"/>
    <property type="project" value="TreeGrafter"/>
</dbReference>
<dbReference type="EC" id="2.7.11.1" evidence="1"/>
<dbReference type="STRING" id="1965070.A0A443QWJ3"/>